<organism evidence="3">
    <name type="scientific">Rodentolepis nana</name>
    <name type="common">Dwarf tapeworm</name>
    <name type="synonym">Hymenolepis nana</name>
    <dbReference type="NCBI Taxonomy" id="102285"/>
    <lineage>
        <taxon>Eukaryota</taxon>
        <taxon>Metazoa</taxon>
        <taxon>Spiralia</taxon>
        <taxon>Lophotrochozoa</taxon>
        <taxon>Platyhelminthes</taxon>
        <taxon>Cestoda</taxon>
        <taxon>Eucestoda</taxon>
        <taxon>Cyclophyllidea</taxon>
        <taxon>Hymenolepididae</taxon>
        <taxon>Rodentolepis</taxon>
    </lineage>
</organism>
<name>A0A0R3T8X6_RODNA</name>
<dbReference type="AlphaFoldDB" id="A0A0R3T8X6"/>
<evidence type="ECO:0000313" key="2">
    <source>
        <dbReference type="Proteomes" id="UP000278807"/>
    </source>
</evidence>
<dbReference type="STRING" id="102285.A0A0R3T8X6"/>
<dbReference type="Proteomes" id="UP000278807">
    <property type="component" value="Unassembled WGS sequence"/>
</dbReference>
<keyword evidence="2" id="KW-1185">Reference proteome</keyword>
<gene>
    <name evidence="1" type="ORF">HNAJ_LOCUS3513</name>
</gene>
<protein>
    <submittedName>
        <fullName evidence="3">DUF3421 domain-containing protein</fullName>
    </submittedName>
</protein>
<evidence type="ECO:0000313" key="1">
    <source>
        <dbReference type="EMBL" id="VDN99372.1"/>
    </source>
</evidence>
<proteinExistence type="predicted"/>
<dbReference type="EMBL" id="UZAE01002081">
    <property type="protein sequence ID" value="VDN99372.1"/>
    <property type="molecule type" value="Genomic_DNA"/>
</dbReference>
<sequence>MMQVSNSGMLSDLNNAHLLPGSYTLAQAGGKVYHAIPLVSAERWSPTPPASGTTAGTGATLVYATMNPMMTTPTDEFGAPRFVSGTLGEMHASTLPLFSSANLHSQETHNRTGSPPIAYVTHSGLAGEDGIWMGSEDGLFDKQQEVGFDLNKTHASIGEVEILA</sequence>
<evidence type="ECO:0000313" key="3">
    <source>
        <dbReference type="WBParaSite" id="HNAJ_0000351501-mRNA-1"/>
    </source>
</evidence>
<reference evidence="1 2" key="2">
    <citation type="submission" date="2018-11" db="EMBL/GenBank/DDBJ databases">
        <authorList>
            <consortium name="Pathogen Informatics"/>
        </authorList>
    </citation>
    <scope>NUCLEOTIDE SEQUENCE [LARGE SCALE GENOMIC DNA]</scope>
</reference>
<dbReference type="WBParaSite" id="HNAJ_0000351501-mRNA-1">
    <property type="protein sequence ID" value="HNAJ_0000351501-mRNA-1"/>
    <property type="gene ID" value="HNAJ_0000351501"/>
</dbReference>
<accession>A0A0R3T8X6</accession>
<reference evidence="3" key="1">
    <citation type="submission" date="2017-02" db="UniProtKB">
        <authorList>
            <consortium name="WormBaseParasite"/>
        </authorList>
    </citation>
    <scope>IDENTIFICATION</scope>
</reference>